<organism evidence="1">
    <name type="scientific">marine metagenome</name>
    <dbReference type="NCBI Taxonomy" id="408172"/>
    <lineage>
        <taxon>unclassified sequences</taxon>
        <taxon>metagenomes</taxon>
        <taxon>ecological metagenomes</taxon>
    </lineage>
</organism>
<name>A0A381UFJ1_9ZZZZ</name>
<proteinExistence type="predicted"/>
<gene>
    <name evidence="1" type="ORF">METZ01_LOCUS79773</name>
</gene>
<sequence length="151" mass="17051">MHASDKFSLNGEWRFYDMKADEETVVYNYWGEPVNIGGISLVMMPIFFGGNYYPFAGKIANNFSPFITFRGGPIYTLDGDETGSFSERWSNPKSQWSFGGFIGVGIDFKWVSQSMVTLMVGGEILPLREAADTKKDYSGLLIHIAFSRQKR</sequence>
<dbReference type="AlphaFoldDB" id="A0A381UFJ1"/>
<accession>A0A381UFJ1</accession>
<evidence type="ECO:0000313" key="1">
    <source>
        <dbReference type="EMBL" id="SVA26919.1"/>
    </source>
</evidence>
<reference evidence="1" key="1">
    <citation type="submission" date="2018-05" db="EMBL/GenBank/DDBJ databases">
        <authorList>
            <person name="Lanie J.A."/>
            <person name="Ng W.-L."/>
            <person name="Kazmierczak K.M."/>
            <person name="Andrzejewski T.M."/>
            <person name="Davidsen T.M."/>
            <person name="Wayne K.J."/>
            <person name="Tettelin H."/>
            <person name="Glass J.I."/>
            <person name="Rusch D."/>
            <person name="Podicherti R."/>
            <person name="Tsui H.-C.T."/>
            <person name="Winkler M.E."/>
        </authorList>
    </citation>
    <scope>NUCLEOTIDE SEQUENCE</scope>
</reference>
<evidence type="ECO:0008006" key="2">
    <source>
        <dbReference type="Google" id="ProtNLM"/>
    </source>
</evidence>
<dbReference type="EMBL" id="UINC01006334">
    <property type="protein sequence ID" value="SVA26919.1"/>
    <property type="molecule type" value="Genomic_DNA"/>
</dbReference>
<protein>
    <recommendedName>
        <fullName evidence="2">Outer membrane protein beta-barrel domain-containing protein</fullName>
    </recommendedName>
</protein>